<feature type="compositionally biased region" description="Basic and acidic residues" evidence="1">
    <location>
        <begin position="127"/>
        <end position="157"/>
    </location>
</feature>
<feature type="compositionally biased region" description="Polar residues" evidence="1">
    <location>
        <begin position="116"/>
        <end position="125"/>
    </location>
</feature>
<feature type="region of interest" description="Disordered" evidence="1">
    <location>
        <begin position="110"/>
        <end position="169"/>
    </location>
</feature>
<dbReference type="AlphaFoldDB" id="A0A0C2WDK3"/>
<feature type="region of interest" description="Disordered" evidence="1">
    <location>
        <begin position="329"/>
        <end position="375"/>
    </location>
</feature>
<name>A0A0C2WDK3_AMAMK</name>
<feature type="region of interest" description="Disordered" evidence="1">
    <location>
        <begin position="612"/>
        <end position="637"/>
    </location>
</feature>
<evidence type="ECO:0000313" key="2">
    <source>
        <dbReference type="EMBL" id="KIL54661.1"/>
    </source>
</evidence>
<feature type="compositionally biased region" description="Low complexity" evidence="1">
    <location>
        <begin position="346"/>
        <end position="357"/>
    </location>
</feature>
<feature type="region of interest" description="Disordered" evidence="1">
    <location>
        <begin position="185"/>
        <end position="316"/>
    </location>
</feature>
<protein>
    <submittedName>
        <fullName evidence="2">Uncharacterized protein</fullName>
    </submittedName>
</protein>
<evidence type="ECO:0000313" key="3">
    <source>
        <dbReference type="Proteomes" id="UP000054549"/>
    </source>
</evidence>
<feature type="compositionally biased region" description="Basic and acidic residues" evidence="1">
    <location>
        <begin position="416"/>
        <end position="425"/>
    </location>
</feature>
<reference evidence="2 3" key="1">
    <citation type="submission" date="2014-04" db="EMBL/GenBank/DDBJ databases">
        <title>Evolutionary Origins and Diversification of the Mycorrhizal Mutualists.</title>
        <authorList>
            <consortium name="DOE Joint Genome Institute"/>
            <consortium name="Mycorrhizal Genomics Consortium"/>
            <person name="Kohler A."/>
            <person name="Kuo A."/>
            <person name="Nagy L.G."/>
            <person name="Floudas D."/>
            <person name="Copeland A."/>
            <person name="Barry K.W."/>
            <person name="Cichocki N."/>
            <person name="Veneault-Fourrey C."/>
            <person name="LaButti K."/>
            <person name="Lindquist E.A."/>
            <person name="Lipzen A."/>
            <person name="Lundell T."/>
            <person name="Morin E."/>
            <person name="Murat C."/>
            <person name="Riley R."/>
            <person name="Ohm R."/>
            <person name="Sun H."/>
            <person name="Tunlid A."/>
            <person name="Henrissat B."/>
            <person name="Grigoriev I.V."/>
            <person name="Hibbett D.S."/>
            <person name="Martin F."/>
        </authorList>
    </citation>
    <scope>NUCLEOTIDE SEQUENCE [LARGE SCALE GENOMIC DNA]</scope>
    <source>
        <strain evidence="2 3">Koide BX008</strain>
    </source>
</reference>
<gene>
    <name evidence="2" type="ORF">M378DRAFT_18680</name>
</gene>
<feature type="compositionally biased region" description="Polar residues" evidence="1">
    <location>
        <begin position="158"/>
        <end position="169"/>
    </location>
</feature>
<dbReference type="EMBL" id="KN818668">
    <property type="protein sequence ID" value="KIL54661.1"/>
    <property type="molecule type" value="Genomic_DNA"/>
</dbReference>
<feature type="region of interest" description="Disordered" evidence="1">
    <location>
        <begin position="500"/>
        <end position="560"/>
    </location>
</feature>
<keyword evidence="3" id="KW-1185">Reference proteome</keyword>
<feature type="region of interest" description="Disordered" evidence="1">
    <location>
        <begin position="466"/>
        <end position="487"/>
    </location>
</feature>
<accession>A0A0C2WDK3</accession>
<organism evidence="2 3">
    <name type="scientific">Amanita muscaria (strain Koide BX008)</name>
    <dbReference type="NCBI Taxonomy" id="946122"/>
    <lineage>
        <taxon>Eukaryota</taxon>
        <taxon>Fungi</taxon>
        <taxon>Dikarya</taxon>
        <taxon>Basidiomycota</taxon>
        <taxon>Agaricomycotina</taxon>
        <taxon>Agaricomycetes</taxon>
        <taxon>Agaricomycetidae</taxon>
        <taxon>Agaricales</taxon>
        <taxon>Pluteineae</taxon>
        <taxon>Amanitaceae</taxon>
        <taxon>Amanita</taxon>
    </lineage>
</organism>
<dbReference type="InParanoid" id="A0A0C2WDK3"/>
<feature type="region of interest" description="Disordered" evidence="1">
    <location>
        <begin position="403"/>
        <end position="425"/>
    </location>
</feature>
<feature type="region of interest" description="Disordered" evidence="1">
    <location>
        <begin position="54"/>
        <end position="92"/>
    </location>
</feature>
<feature type="compositionally biased region" description="Basic and acidic residues" evidence="1">
    <location>
        <begin position="59"/>
        <end position="76"/>
    </location>
</feature>
<dbReference type="HOGENOM" id="CLU_026717_0_0_1"/>
<feature type="compositionally biased region" description="Basic and acidic residues" evidence="1">
    <location>
        <begin position="215"/>
        <end position="228"/>
    </location>
</feature>
<sequence length="681" mass="77035">MSMHAQSILLNILEKVYYSHKYTLQDYINEYYSESAQLINLGFYEMKRRPKKATVTSKVHRDEHHSELSHTQLKDARRTRKPETAASELTETSLRGSRILLSTPLNHLADSETRPLSHSSLTMAQRNVERSSSEPHAITPEERKPSVEAITHREQKSRTAPSNQSDRNRTIAQMSKNLDSLESRFNSHKNLSQRTSTRATDVESSPPSHCTLTRVHAETDRDNPKSDCQRLTWDGLKPSHHTNLESTKTHRIMRARGDTASTLSRAKLSKNLDVVPEPRRIESENVPPTPRGRVDDDCLSPHVWKPPDKSSTKPQASWIVNSNVDITSVNKHSPLKPEAQTVPPCSSRSLQRLQESSATNSSIDSPGVPQFEYPPSKFEVQTVPLSRTRNLQGFPNSYPEVEWRAHGETRTPCARKPPDKEDSELHGSYIVNNNVDPRSVEKHSPYKAHVPIRSTRSLKELLTSYREPLQRAHSTEPCPGPLSARKLPDKETSKFHGSYAVNHDVDSTSAKKHSLSKPEAPIVPPQLTRSSLELPESYQELERRAQDKQSMPRMQKPPDKGIKQLQESYVVNSSIDSMSIKRHSPLISEARTVPLRPTRSLQELLDSHTELPWRAPNQSQPPHLQHARKPPPDKHLDSEFLLGTLERAKGGLRSVSKLLWPAFDSVRCRQARLAPCLEPNG</sequence>
<feature type="compositionally biased region" description="Polar residues" evidence="1">
    <location>
        <begin position="185"/>
        <end position="211"/>
    </location>
</feature>
<dbReference type="Proteomes" id="UP000054549">
    <property type="component" value="Unassembled WGS sequence"/>
</dbReference>
<evidence type="ECO:0000256" key="1">
    <source>
        <dbReference type="SAM" id="MobiDB-lite"/>
    </source>
</evidence>
<proteinExistence type="predicted"/>